<accession>A0A264VWW4</accession>
<dbReference type="EMBL" id="JAHWLI010000001">
    <property type="protein sequence ID" value="MBW3114978.1"/>
    <property type="molecule type" value="Genomic_DNA"/>
</dbReference>
<dbReference type="InterPro" id="IPR013482">
    <property type="entry name" value="Molybde_CF_guanTrfase"/>
</dbReference>
<dbReference type="GeneID" id="92273080"/>
<comment type="domain">
    <text evidence="8">The N-terminal domain determines nucleotide recognition and specific binding, while the C-terminal domain determines the specific binding to the target protein.</text>
</comment>
<organism evidence="11 12">
    <name type="scientific">Providencia rettgeri</name>
    <dbReference type="NCBI Taxonomy" id="587"/>
    <lineage>
        <taxon>Bacteria</taxon>
        <taxon>Pseudomonadati</taxon>
        <taxon>Pseudomonadota</taxon>
        <taxon>Gammaproteobacteria</taxon>
        <taxon>Enterobacterales</taxon>
        <taxon>Morganellaceae</taxon>
        <taxon>Providencia</taxon>
    </lineage>
</organism>
<evidence type="ECO:0000313" key="10">
    <source>
        <dbReference type="EMBL" id="MBW3114978.1"/>
    </source>
</evidence>
<dbReference type="GO" id="GO:0061603">
    <property type="term" value="F:molybdenum cofactor guanylyltransferase activity"/>
    <property type="evidence" value="ECO:0007669"/>
    <property type="project" value="UniProtKB-EC"/>
</dbReference>
<dbReference type="GO" id="GO:0005737">
    <property type="term" value="C:cytoplasm"/>
    <property type="evidence" value="ECO:0007669"/>
    <property type="project" value="UniProtKB-SubCell"/>
</dbReference>
<evidence type="ECO:0000256" key="7">
    <source>
        <dbReference type="ARBA" id="ARBA00023150"/>
    </source>
</evidence>
<evidence type="ECO:0000259" key="9">
    <source>
        <dbReference type="Pfam" id="PF12804"/>
    </source>
</evidence>
<dbReference type="GO" id="GO:1902758">
    <property type="term" value="P:bis(molybdopterin guanine dinucleotide)molybdenum biosynthetic process"/>
    <property type="evidence" value="ECO:0007669"/>
    <property type="project" value="TreeGrafter"/>
</dbReference>
<keyword evidence="11" id="KW-0548">Nucleotidyltransferase</keyword>
<feature type="binding site" evidence="8">
    <location>
        <position position="53"/>
    </location>
    <ligand>
        <name>GTP</name>
        <dbReference type="ChEBI" id="CHEBI:37565"/>
    </ligand>
</feature>
<dbReference type="CDD" id="cd02503">
    <property type="entry name" value="MobA"/>
    <property type="match status" value="1"/>
</dbReference>
<comment type="caution">
    <text evidence="11">The sequence shown here is derived from an EMBL/GenBank/DDBJ whole genome shotgun (WGS) entry which is preliminary data.</text>
</comment>
<dbReference type="STRING" id="587.RB151_003520"/>
<dbReference type="GO" id="GO:0046872">
    <property type="term" value="F:metal ion binding"/>
    <property type="evidence" value="ECO:0007669"/>
    <property type="project" value="UniProtKB-KW"/>
</dbReference>
<keyword evidence="3 8" id="KW-0479">Metal-binding</keyword>
<keyword evidence="6 8" id="KW-0342">GTP-binding</keyword>
<feature type="binding site" evidence="8">
    <location>
        <position position="101"/>
    </location>
    <ligand>
        <name>GTP</name>
        <dbReference type="ChEBI" id="CHEBI:37565"/>
    </ligand>
</feature>
<evidence type="ECO:0000313" key="11">
    <source>
        <dbReference type="EMBL" id="OZS75820.1"/>
    </source>
</evidence>
<feature type="binding site" evidence="8">
    <location>
        <begin position="12"/>
        <end position="14"/>
    </location>
    <ligand>
        <name>GTP</name>
        <dbReference type="ChEBI" id="CHEBI:37565"/>
    </ligand>
</feature>
<comment type="catalytic activity">
    <reaction evidence="8">
        <text>Mo-molybdopterin + GTP + H(+) = Mo-molybdopterin guanine dinucleotide + diphosphate</text>
        <dbReference type="Rhea" id="RHEA:34243"/>
        <dbReference type="ChEBI" id="CHEBI:15378"/>
        <dbReference type="ChEBI" id="CHEBI:33019"/>
        <dbReference type="ChEBI" id="CHEBI:37565"/>
        <dbReference type="ChEBI" id="CHEBI:71302"/>
        <dbReference type="ChEBI" id="CHEBI:71310"/>
        <dbReference type="EC" id="2.7.7.77"/>
    </reaction>
</comment>
<evidence type="ECO:0000256" key="3">
    <source>
        <dbReference type="ARBA" id="ARBA00022723"/>
    </source>
</evidence>
<proteinExistence type="inferred from homology"/>
<dbReference type="PANTHER" id="PTHR19136:SF81">
    <property type="entry name" value="MOLYBDENUM COFACTOR GUANYLYLTRANSFERASE"/>
    <property type="match status" value="1"/>
</dbReference>
<keyword evidence="2 8" id="KW-0808">Transferase</keyword>
<dbReference type="RefSeq" id="WP_094960789.1">
    <property type="nucleotide sequence ID" value="NZ_AP022373.1"/>
</dbReference>
<dbReference type="SUPFAM" id="SSF53448">
    <property type="entry name" value="Nucleotide-diphospho-sugar transferases"/>
    <property type="match status" value="1"/>
</dbReference>
<keyword evidence="7 8" id="KW-0501">Molybdenum cofactor biosynthesis</keyword>
<dbReference type="Pfam" id="PF12804">
    <property type="entry name" value="NTP_transf_3"/>
    <property type="match status" value="1"/>
</dbReference>
<evidence type="ECO:0000313" key="12">
    <source>
        <dbReference type="Proteomes" id="UP000216001"/>
    </source>
</evidence>
<feature type="domain" description="MobA-like NTP transferase" evidence="9">
    <location>
        <begin position="9"/>
        <end position="158"/>
    </location>
</feature>
<evidence type="ECO:0000256" key="1">
    <source>
        <dbReference type="ARBA" id="ARBA00022490"/>
    </source>
</evidence>
<dbReference type="Proteomes" id="UP001155882">
    <property type="component" value="Unassembled WGS sequence"/>
</dbReference>
<feature type="binding site" evidence="8">
    <location>
        <position position="25"/>
    </location>
    <ligand>
        <name>GTP</name>
        <dbReference type="ChEBI" id="CHEBI:37565"/>
    </ligand>
</feature>
<keyword evidence="4 8" id="KW-0547">Nucleotide-binding</keyword>
<dbReference type="NCBIfam" id="TIGR02665">
    <property type="entry name" value="molyb_mobA"/>
    <property type="match status" value="1"/>
</dbReference>
<comment type="function">
    <text evidence="8">Transfers a GMP moiety from GTP to Mo-molybdopterin (Mo-MPT) cofactor (Moco or molybdenum cofactor) to form Mo-molybdopterin guanine dinucleotide (Mo-MGD) cofactor.</text>
</comment>
<evidence type="ECO:0000256" key="2">
    <source>
        <dbReference type="ARBA" id="ARBA00022679"/>
    </source>
</evidence>
<dbReference type="GO" id="GO:0005525">
    <property type="term" value="F:GTP binding"/>
    <property type="evidence" value="ECO:0007669"/>
    <property type="project" value="UniProtKB-UniRule"/>
</dbReference>
<evidence type="ECO:0000256" key="5">
    <source>
        <dbReference type="ARBA" id="ARBA00022842"/>
    </source>
</evidence>
<comment type="similarity">
    <text evidence="8">Belongs to the MobA family.</text>
</comment>
<evidence type="ECO:0000256" key="6">
    <source>
        <dbReference type="ARBA" id="ARBA00023134"/>
    </source>
</evidence>
<gene>
    <name evidence="8 11" type="primary">mobA</name>
    <name evidence="11" type="ORF">CHI95_03670</name>
    <name evidence="10" type="ORF">KYI77_00675</name>
</gene>
<protein>
    <recommendedName>
        <fullName evidence="8">Molybdenum cofactor guanylyltransferase</fullName>
        <shortName evidence="8">MoCo guanylyltransferase</shortName>
        <ecNumber evidence="8">2.7.7.77</ecNumber>
    </recommendedName>
    <alternativeName>
        <fullName evidence="8">GTP:molybdopterin guanylyltransferase</fullName>
    </alternativeName>
    <alternativeName>
        <fullName evidence="8">Mo-MPT guanylyltransferase</fullName>
    </alternativeName>
    <alternativeName>
        <fullName evidence="8">Molybdopterin guanylyltransferase</fullName>
    </alternativeName>
    <alternativeName>
        <fullName evidence="8">Molybdopterin-guanine dinucleotide synthase</fullName>
        <shortName evidence="8">MGD synthase</shortName>
    </alternativeName>
</protein>
<dbReference type="EC" id="2.7.7.77" evidence="8"/>
<dbReference type="AlphaFoldDB" id="A0A264VWW4"/>
<evidence type="ECO:0000256" key="8">
    <source>
        <dbReference type="HAMAP-Rule" id="MF_00316"/>
    </source>
</evidence>
<keyword evidence="5 8" id="KW-0460">Magnesium</keyword>
<feature type="binding site" evidence="8">
    <location>
        <position position="71"/>
    </location>
    <ligand>
        <name>GTP</name>
        <dbReference type="ChEBI" id="CHEBI:37565"/>
    </ligand>
</feature>
<dbReference type="Proteomes" id="UP000216001">
    <property type="component" value="Unassembled WGS sequence"/>
</dbReference>
<dbReference type="InterPro" id="IPR029044">
    <property type="entry name" value="Nucleotide-diphossugar_trans"/>
</dbReference>
<sequence>MSFRQLITGVILAGGRGSRMGGQDKGLVLLSGKPLYQHILARLQPQVGEVLINANRNQARYSESQLTVISDLNNHFSGPLAGMQAALHHAKTDWLLFVPCDVPAFPLNLAEKMFNEKEKHLACYACDTEREHPTFALLHRSLKAQLDDYLARGDRKLMLFMHEINAKGVIFSPESGSFANLNTLEDSRNWELQQKEL</sequence>
<dbReference type="InterPro" id="IPR025877">
    <property type="entry name" value="MobA-like_NTP_Trfase"/>
</dbReference>
<comment type="subunit">
    <text evidence="8">Monomer.</text>
</comment>
<reference evidence="10" key="2">
    <citation type="submission" date="2021-07" db="EMBL/GenBank/DDBJ databases">
        <authorList>
            <person name="Stanton E."/>
        </authorList>
    </citation>
    <scope>NUCLEOTIDE SEQUENCE</scope>
    <source>
        <strain evidence="10">2021EL-01139</strain>
    </source>
</reference>
<comment type="subcellular location">
    <subcellularLocation>
        <location evidence="8">Cytoplasm</location>
    </subcellularLocation>
</comment>
<feature type="binding site" evidence="8">
    <location>
        <position position="101"/>
    </location>
    <ligand>
        <name>Mg(2+)</name>
        <dbReference type="ChEBI" id="CHEBI:18420"/>
    </ligand>
</feature>
<dbReference type="HAMAP" id="MF_00316">
    <property type="entry name" value="MobA"/>
    <property type="match status" value="1"/>
</dbReference>
<reference evidence="11 12" key="1">
    <citation type="submission" date="2017-07" db="EMBL/GenBank/DDBJ databases">
        <title>blaIMP-27 on transferable plasmids in Proteus mirabilis and Providencia rettgeri.</title>
        <authorList>
            <person name="Potter R."/>
        </authorList>
    </citation>
    <scope>NUCLEOTIDE SEQUENCE [LARGE SCALE GENOMIC DNA]</scope>
    <source>
        <strain evidence="11 12">PR1</strain>
    </source>
</reference>
<dbReference type="Gene3D" id="3.90.550.10">
    <property type="entry name" value="Spore Coat Polysaccharide Biosynthesis Protein SpsA, Chain A"/>
    <property type="match status" value="1"/>
</dbReference>
<name>A0A264VWW4_PRORE</name>
<keyword evidence="1 8" id="KW-0963">Cytoplasm</keyword>
<comment type="cofactor">
    <cofactor evidence="8">
        <name>Mg(2+)</name>
        <dbReference type="ChEBI" id="CHEBI:18420"/>
    </cofactor>
</comment>
<dbReference type="EMBL" id="NOWC01000003">
    <property type="protein sequence ID" value="OZS75820.1"/>
    <property type="molecule type" value="Genomic_DNA"/>
</dbReference>
<dbReference type="PANTHER" id="PTHR19136">
    <property type="entry name" value="MOLYBDENUM COFACTOR GUANYLYLTRANSFERASE"/>
    <property type="match status" value="1"/>
</dbReference>
<evidence type="ECO:0000256" key="4">
    <source>
        <dbReference type="ARBA" id="ARBA00022741"/>
    </source>
</evidence>